<keyword evidence="2" id="KW-1185">Reference proteome</keyword>
<dbReference type="Proteomes" id="UP001338125">
    <property type="component" value="Unassembled WGS sequence"/>
</dbReference>
<reference evidence="1 2" key="1">
    <citation type="submission" date="2024-01" db="EMBL/GenBank/DDBJ databases">
        <title>Complete genome of Cladobotryum mycophilum ATHUM6906.</title>
        <authorList>
            <person name="Christinaki A.C."/>
            <person name="Myridakis A.I."/>
            <person name="Kouvelis V.N."/>
        </authorList>
    </citation>
    <scope>NUCLEOTIDE SEQUENCE [LARGE SCALE GENOMIC DNA]</scope>
    <source>
        <strain evidence="1 2">ATHUM6906</strain>
    </source>
</reference>
<evidence type="ECO:0000313" key="2">
    <source>
        <dbReference type="Proteomes" id="UP001338125"/>
    </source>
</evidence>
<accession>A0ABR0SA86</accession>
<sequence>MPLRSIDENSWVLAEMVIIRRQWSKTELPASEYSFKGPDNAFYTCTEIQGPAPKTKALREDSHIRLIEDAGVRACRWQFGSVTCEVYYCREKGPKEWEVLNWLNEKGLSFDVPKVFYHYQDTVLPGRRVIVRTHVPGGLLLALWPKLNDKLKDVYTREVLRLTKELAQFTSSRLEGLDGEPSYDGEMFVKAPRGEDVNYDEVIKRCKWFGMKCDAFHFYNHDVGLHNIWFRTDEEAMAEIDRAVQDPTYVPKRRLIALQSYMFTGFVPLEWVATNLFEPLFRLPYKSEIEFKAKLKKEFELAGWPNVRDKWESQLDVKKKKREEEKEI</sequence>
<organism evidence="1 2">
    <name type="scientific">Cladobotryum mycophilum</name>
    <dbReference type="NCBI Taxonomy" id="491253"/>
    <lineage>
        <taxon>Eukaryota</taxon>
        <taxon>Fungi</taxon>
        <taxon>Dikarya</taxon>
        <taxon>Ascomycota</taxon>
        <taxon>Pezizomycotina</taxon>
        <taxon>Sordariomycetes</taxon>
        <taxon>Hypocreomycetidae</taxon>
        <taxon>Hypocreales</taxon>
        <taxon>Hypocreaceae</taxon>
        <taxon>Cladobotryum</taxon>
    </lineage>
</organism>
<proteinExistence type="predicted"/>
<comment type="caution">
    <text evidence="1">The sequence shown here is derived from an EMBL/GenBank/DDBJ whole genome shotgun (WGS) entry which is preliminary data.</text>
</comment>
<name>A0ABR0SA86_9HYPO</name>
<evidence type="ECO:0008006" key="3">
    <source>
        <dbReference type="Google" id="ProtNLM"/>
    </source>
</evidence>
<dbReference type="EMBL" id="JAVFKD010000015">
    <property type="protein sequence ID" value="KAK5989073.1"/>
    <property type="molecule type" value="Genomic_DNA"/>
</dbReference>
<evidence type="ECO:0000313" key="1">
    <source>
        <dbReference type="EMBL" id="KAK5989073.1"/>
    </source>
</evidence>
<gene>
    <name evidence="1" type="ORF">PT974_10571</name>
</gene>
<protein>
    <recommendedName>
        <fullName evidence="3">Aminoglycoside phosphotransferase domain-containing protein</fullName>
    </recommendedName>
</protein>